<dbReference type="AlphaFoldDB" id="A0AAE3IME9"/>
<dbReference type="SMART" id="SM01149">
    <property type="entry name" value="DUF1237"/>
    <property type="match status" value="1"/>
</dbReference>
<evidence type="ECO:0000313" key="2">
    <source>
        <dbReference type="EMBL" id="MCU7694279.1"/>
    </source>
</evidence>
<dbReference type="GO" id="GO:0016787">
    <property type="term" value="F:hydrolase activity"/>
    <property type="evidence" value="ECO:0007669"/>
    <property type="project" value="UniProtKB-KW"/>
</dbReference>
<dbReference type="EMBL" id="JAOTPL010000008">
    <property type="protein sequence ID" value="MCU7694279.1"/>
    <property type="molecule type" value="Genomic_DNA"/>
</dbReference>
<evidence type="ECO:0000256" key="1">
    <source>
        <dbReference type="SAM" id="MobiDB-lite"/>
    </source>
</evidence>
<dbReference type="PANTHER" id="PTHR31047:SF0">
    <property type="entry name" value="MEIOTICALLY UP-REGULATED GENE 157 PROTEIN"/>
    <property type="match status" value="1"/>
</dbReference>
<dbReference type="InterPro" id="IPR008313">
    <property type="entry name" value="GH125"/>
</dbReference>
<dbReference type="PANTHER" id="PTHR31047">
    <property type="entry name" value="MEIOTICALLY UP-REGULATED GENE 157 PROTEIN"/>
    <property type="match status" value="1"/>
</dbReference>
<feature type="region of interest" description="Disordered" evidence="1">
    <location>
        <begin position="218"/>
        <end position="240"/>
    </location>
</feature>
<sequence length="473" mass="54227">MKRRDFVQKAGILGVGLAVNKFSFAAENQNNFPTVRVPSSKRHFTSRSVEDAIKTFSSKVKDRELAWLFGNCYPNTLDTTVYYSEKKGKPFTYVITGDIDAMWLRDSSAQVYPYLEFVRRDAPLKKLIAGVINKQTEFILKDPYANAFYNDPDKKGEWFSDFTDMQPGVHERKWEIDSLCYPIRLAHGYWKETGDTAPFDTKWEEAIKATLKTFKEQQRKDGNGPYKFQRRTQNPTDSLPMHGYGNPVNPVGLIVSAFRPSDDASIFSFLVPSNFFAVTSLRQAAEMMSAIRKNTKLAGELLALAEEVEKALKEYAVFNHPKYGKIYAFEVDGFHSYNLMDDANVPSLLAMPYLKGVQRTDPVYVNTRKFIWSKDNPHFYKGTTAEGIGGPHIGKDMIWPMSIIMKALTSNDDKEIKWCIDTLKKTHGNTGFMHESFHKDDPKNFTRSWFAWTNTLFGELLWNTLKHKPHLLS</sequence>
<name>A0AAE3IME9_9BACT</name>
<dbReference type="Proteomes" id="UP001209317">
    <property type="component" value="Unassembled WGS sequence"/>
</dbReference>
<dbReference type="Pfam" id="PF06824">
    <property type="entry name" value="Glyco_hydro_125"/>
    <property type="match status" value="1"/>
</dbReference>
<dbReference type="SUPFAM" id="SSF48208">
    <property type="entry name" value="Six-hairpin glycosidases"/>
    <property type="match status" value="1"/>
</dbReference>
<proteinExistence type="predicted"/>
<dbReference type="RefSeq" id="WP_263037765.1">
    <property type="nucleotide sequence ID" value="NZ_JAOTPL010000008.1"/>
</dbReference>
<keyword evidence="3" id="KW-1185">Reference proteome</keyword>
<reference evidence="2" key="1">
    <citation type="submission" date="2022-10" db="EMBL/GenBank/DDBJ databases">
        <authorList>
            <person name="Kim H.S."/>
            <person name="Kim J.-S."/>
            <person name="Suh M.K."/>
            <person name="Eom M.K."/>
            <person name="Lee J.-S."/>
        </authorList>
    </citation>
    <scope>NUCLEOTIDE SEQUENCE</scope>
    <source>
        <strain evidence="2">LIP-5</strain>
    </source>
</reference>
<dbReference type="Gene3D" id="1.50.10.10">
    <property type="match status" value="1"/>
</dbReference>
<dbReference type="GO" id="GO:0005975">
    <property type="term" value="P:carbohydrate metabolic process"/>
    <property type="evidence" value="ECO:0007669"/>
    <property type="project" value="InterPro"/>
</dbReference>
<organism evidence="2 3">
    <name type="scientific">Haoranjiania flava</name>
    <dbReference type="NCBI Taxonomy" id="1856322"/>
    <lineage>
        <taxon>Bacteria</taxon>
        <taxon>Pseudomonadati</taxon>
        <taxon>Bacteroidota</taxon>
        <taxon>Chitinophagia</taxon>
        <taxon>Chitinophagales</taxon>
        <taxon>Chitinophagaceae</taxon>
        <taxon>Haoranjiania</taxon>
    </lineage>
</organism>
<dbReference type="InterPro" id="IPR008928">
    <property type="entry name" value="6-hairpin_glycosidase_sf"/>
</dbReference>
<protein>
    <submittedName>
        <fullName evidence="2">Glycoside hydrolase family 125 protein</fullName>
    </submittedName>
</protein>
<accession>A0AAE3IME9</accession>
<dbReference type="InterPro" id="IPR012341">
    <property type="entry name" value="6hp_glycosidase-like_sf"/>
</dbReference>
<comment type="caution">
    <text evidence="2">The sequence shown here is derived from an EMBL/GenBank/DDBJ whole genome shotgun (WGS) entry which is preliminary data.</text>
</comment>
<gene>
    <name evidence="2" type="ORF">OD355_07105</name>
</gene>
<keyword evidence="2" id="KW-0378">Hydrolase</keyword>
<dbReference type="PIRSF" id="PIRSF028846">
    <property type="entry name" value="UCP028846"/>
    <property type="match status" value="1"/>
</dbReference>
<evidence type="ECO:0000313" key="3">
    <source>
        <dbReference type="Proteomes" id="UP001209317"/>
    </source>
</evidence>